<dbReference type="KEGG" id="nmk:CHR53_16370"/>
<dbReference type="GO" id="GO:0022857">
    <property type="term" value="F:transmembrane transporter activity"/>
    <property type="evidence" value="ECO:0007669"/>
    <property type="project" value="InterPro"/>
</dbReference>
<feature type="transmembrane region" description="Helical" evidence="7">
    <location>
        <begin position="96"/>
        <end position="116"/>
    </location>
</feature>
<evidence type="ECO:0000256" key="3">
    <source>
        <dbReference type="ARBA" id="ARBA00022692"/>
    </source>
</evidence>
<evidence type="ECO:0000256" key="1">
    <source>
        <dbReference type="ARBA" id="ARBA00004651"/>
    </source>
</evidence>
<evidence type="ECO:0000256" key="6">
    <source>
        <dbReference type="SAM" id="MobiDB-lite"/>
    </source>
</evidence>
<dbReference type="STRING" id="1193713.GCA_001636315_00099"/>
<feature type="transmembrane region" description="Helical" evidence="7">
    <location>
        <begin position="24"/>
        <end position="44"/>
    </location>
</feature>
<feature type="transmembrane region" description="Helical" evidence="7">
    <location>
        <begin position="136"/>
        <end position="155"/>
    </location>
</feature>
<gene>
    <name evidence="8" type="ORF">CHR53_16370</name>
</gene>
<dbReference type="PANTHER" id="PTHR42770">
    <property type="entry name" value="AMINO ACID TRANSPORTER-RELATED"/>
    <property type="match status" value="1"/>
</dbReference>
<evidence type="ECO:0000256" key="5">
    <source>
        <dbReference type="ARBA" id="ARBA00023136"/>
    </source>
</evidence>
<reference evidence="8 9" key="1">
    <citation type="submission" date="2017-07" db="EMBL/GenBank/DDBJ databases">
        <title>The complete genome sequence of Bacillus mesonae strain H20-5, an efficient strain improving plant abiotic stress resistance.</title>
        <authorList>
            <person name="Kim S.Y."/>
            <person name="Song H."/>
            <person name="Sang M.K."/>
            <person name="Weon H.-Y."/>
            <person name="Song J."/>
        </authorList>
    </citation>
    <scope>NUCLEOTIDE SEQUENCE [LARGE SCALE GENOMIC DNA]</scope>
    <source>
        <strain evidence="8 9">H20-5</strain>
    </source>
</reference>
<organism evidence="8 9">
    <name type="scientific">Neobacillus mesonae</name>
    <dbReference type="NCBI Taxonomy" id="1193713"/>
    <lineage>
        <taxon>Bacteria</taxon>
        <taxon>Bacillati</taxon>
        <taxon>Bacillota</taxon>
        <taxon>Bacilli</taxon>
        <taxon>Bacillales</taxon>
        <taxon>Bacillaceae</taxon>
        <taxon>Neobacillus</taxon>
    </lineage>
</organism>
<accession>A0A3T0I083</accession>
<keyword evidence="9" id="KW-1185">Reference proteome</keyword>
<proteinExistence type="predicted"/>
<comment type="subcellular location">
    <subcellularLocation>
        <location evidence="1">Cell membrane</location>
        <topology evidence="1">Multi-pass membrane protein</topology>
    </subcellularLocation>
</comment>
<evidence type="ECO:0000313" key="9">
    <source>
        <dbReference type="Proteomes" id="UP000282892"/>
    </source>
</evidence>
<keyword evidence="5 7" id="KW-0472">Membrane</keyword>
<feature type="transmembrane region" description="Helical" evidence="7">
    <location>
        <begin position="429"/>
        <end position="448"/>
    </location>
</feature>
<dbReference type="PIRSF" id="PIRSF006060">
    <property type="entry name" value="AA_transporter"/>
    <property type="match status" value="1"/>
</dbReference>
<dbReference type="Pfam" id="PF13520">
    <property type="entry name" value="AA_permease_2"/>
    <property type="match status" value="1"/>
</dbReference>
<dbReference type="InterPro" id="IPR002293">
    <property type="entry name" value="AA/rel_permease1"/>
</dbReference>
<protein>
    <recommendedName>
        <fullName evidence="10">Amino acid permease</fullName>
    </recommendedName>
</protein>
<dbReference type="Proteomes" id="UP000282892">
    <property type="component" value="Chromosome"/>
</dbReference>
<feature type="transmembrane region" description="Helical" evidence="7">
    <location>
        <begin position="56"/>
        <end position="75"/>
    </location>
</feature>
<dbReference type="EMBL" id="CP022572">
    <property type="protein sequence ID" value="AZU62713.1"/>
    <property type="molecule type" value="Genomic_DNA"/>
</dbReference>
<feature type="transmembrane region" description="Helical" evidence="7">
    <location>
        <begin position="201"/>
        <end position="222"/>
    </location>
</feature>
<evidence type="ECO:0000313" key="8">
    <source>
        <dbReference type="EMBL" id="AZU62713.1"/>
    </source>
</evidence>
<feature type="transmembrane region" description="Helical" evidence="7">
    <location>
        <begin position="167"/>
        <end position="189"/>
    </location>
</feature>
<dbReference type="GO" id="GO:0005886">
    <property type="term" value="C:plasma membrane"/>
    <property type="evidence" value="ECO:0007669"/>
    <property type="project" value="UniProtKB-SubCell"/>
</dbReference>
<evidence type="ECO:0008006" key="10">
    <source>
        <dbReference type="Google" id="ProtNLM"/>
    </source>
</evidence>
<evidence type="ECO:0000256" key="7">
    <source>
        <dbReference type="SAM" id="Phobius"/>
    </source>
</evidence>
<feature type="transmembrane region" description="Helical" evidence="7">
    <location>
        <begin position="399"/>
        <end position="417"/>
    </location>
</feature>
<name>A0A3T0I083_9BACI</name>
<feature type="transmembrane region" description="Helical" evidence="7">
    <location>
        <begin position="287"/>
        <end position="314"/>
    </location>
</feature>
<dbReference type="AlphaFoldDB" id="A0A3T0I083"/>
<keyword evidence="2" id="KW-1003">Cell membrane</keyword>
<dbReference type="InterPro" id="IPR050367">
    <property type="entry name" value="APC_superfamily"/>
</dbReference>
<dbReference type="PANTHER" id="PTHR42770:SF12">
    <property type="entry name" value="AMINO ACID TRANSPORTER"/>
    <property type="match status" value="1"/>
</dbReference>
<evidence type="ECO:0000256" key="2">
    <source>
        <dbReference type="ARBA" id="ARBA00022475"/>
    </source>
</evidence>
<sequence>MVYYQPISNEGGILLLSKQLIRSLGLWGAVATAVGIVVSSSALVSLGQGFGIGGKGFIIAMLFALFLNLCVAFSFSELSGIIPRAGGINHFTLPAMGPFVGMVAVISGYVLVTIFAGSAEAAISGFIVTEVFSVKINPVLVSIVVVLFLGISNLFGVKVFSWTQTILTTLLIGSTVTLGIIGLTGNATGTPVTNTLDFNPMGWGVLSLTALAFWLFVGVEFVTPLAEEIKKPKIYIPLSMILGLVIIFIADLIFGFASIKYAPLEGLAESASPHVDAAKAMLGDTGLIWMGIVTILATSSTLNTLISSISRMLYAMALEGQMPKVFSKLNRWGIPWVAILFMSLLFVFFLLIGITNSSSITTFILAGCLCWMVAYIIAHLNVIILRLKYPNIKRGFKSPFGFTFQIIGIVGMLYVIFNIFPDQTIKMNIYTYTIIFLTLTVVYSFCWVKFVMKKRIFETTPIEVLTSHTEEEEGESEQLNSPINEGKGVNI</sequence>
<dbReference type="Gene3D" id="1.20.1740.10">
    <property type="entry name" value="Amino acid/polyamine transporter I"/>
    <property type="match status" value="1"/>
</dbReference>
<feature type="region of interest" description="Disordered" evidence="6">
    <location>
        <begin position="468"/>
        <end position="491"/>
    </location>
</feature>
<dbReference type="OrthoDB" id="3181223at2"/>
<keyword evidence="3 7" id="KW-0812">Transmembrane</keyword>
<feature type="transmembrane region" description="Helical" evidence="7">
    <location>
        <begin position="234"/>
        <end position="257"/>
    </location>
</feature>
<feature type="transmembrane region" description="Helical" evidence="7">
    <location>
        <begin position="360"/>
        <end position="387"/>
    </location>
</feature>
<evidence type="ECO:0000256" key="4">
    <source>
        <dbReference type="ARBA" id="ARBA00022989"/>
    </source>
</evidence>
<feature type="transmembrane region" description="Helical" evidence="7">
    <location>
        <begin position="334"/>
        <end position="354"/>
    </location>
</feature>
<keyword evidence="4 7" id="KW-1133">Transmembrane helix</keyword>